<sequence length="8" mass="966">MFLPCWAV</sequence>
<proteinExistence type="predicted"/>
<reference evidence="1" key="1">
    <citation type="submission" date="2014-09" db="EMBL/GenBank/DDBJ databases">
        <authorList>
            <person name="Magalhaes I.L.F."/>
            <person name="Oliveira U."/>
            <person name="Santos F.R."/>
            <person name="Vidigal T.H.D.A."/>
            <person name="Brescovit A.D."/>
            <person name="Santos A.J."/>
        </authorList>
    </citation>
    <scope>NUCLEOTIDE SEQUENCE</scope>
    <source>
        <tissue evidence="1">Shoot tissue taken approximately 20 cm above the soil surface</tissue>
    </source>
</reference>
<reference evidence="1" key="2">
    <citation type="journal article" date="2015" name="Data Brief">
        <title>Shoot transcriptome of the giant reed, Arundo donax.</title>
        <authorList>
            <person name="Barrero R.A."/>
            <person name="Guerrero F.D."/>
            <person name="Moolhuijzen P."/>
            <person name="Goolsby J.A."/>
            <person name="Tidwell J."/>
            <person name="Bellgard S.E."/>
            <person name="Bellgard M.I."/>
        </authorList>
    </citation>
    <scope>NUCLEOTIDE SEQUENCE</scope>
    <source>
        <tissue evidence="1">Shoot tissue taken approximately 20 cm above the soil surface</tissue>
    </source>
</reference>
<accession>A0A0A9H904</accession>
<evidence type="ECO:0000313" key="1">
    <source>
        <dbReference type="EMBL" id="JAE33640.1"/>
    </source>
</evidence>
<dbReference type="EMBL" id="GBRH01164256">
    <property type="protein sequence ID" value="JAE33640.1"/>
    <property type="molecule type" value="Transcribed_RNA"/>
</dbReference>
<protein>
    <submittedName>
        <fullName evidence="1">Uncharacterized protein</fullName>
    </submittedName>
</protein>
<name>A0A0A9H904_ARUDO</name>
<organism evidence="1">
    <name type="scientific">Arundo donax</name>
    <name type="common">Giant reed</name>
    <name type="synonym">Donax arundinaceus</name>
    <dbReference type="NCBI Taxonomy" id="35708"/>
    <lineage>
        <taxon>Eukaryota</taxon>
        <taxon>Viridiplantae</taxon>
        <taxon>Streptophyta</taxon>
        <taxon>Embryophyta</taxon>
        <taxon>Tracheophyta</taxon>
        <taxon>Spermatophyta</taxon>
        <taxon>Magnoliopsida</taxon>
        <taxon>Liliopsida</taxon>
        <taxon>Poales</taxon>
        <taxon>Poaceae</taxon>
        <taxon>PACMAD clade</taxon>
        <taxon>Arundinoideae</taxon>
        <taxon>Arundineae</taxon>
        <taxon>Arundo</taxon>
    </lineage>
</organism>